<dbReference type="SUPFAM" id="SSF55469">
    <property type="entry name" value="FMN-dependent nitroreductase-like"/>
    <property type="match status" value="2"/>
</dbReference>
<proteinExistence type="predicted"/>
<dbReference type="RefSeq" id="WP_094484506.1">
    <property type="nucleotide sequence ID" value="NZ_NOZR01000042.1"/>
</dbReference>
<dbReference type="Proteomes" id="UP000216063">
    <property type="component" value="Unassembled WGS sequence"/>
</dbReference>
<dbReference type="NCBIfam" id="NF047509">
    <property type="entry name" value="Rv3131_FMN_oxido"/>
    <property type="match status" value="1"/>
</dbReference>
<evidence type="ECO:0000313" key="1">
    <source>
        <dbReference type="EMBL" id="OYN74489.1"/>
    </source>
</evidence>
<reference evidence="1 2" key="1">
    <citation type="submission" date="2017-07" db="EMBL/GenBank/DDBJ databases">
        <title>The new phylogeny of genus Mycobacterium.</title>
        <authorList>
            <person name="Tortoli E."/>
            <person name="Trovato A."/>
            <person name="Cirillo D.M."/>
        </authorList>
    </citation>
    <scope>NUCLEOTIDE SEQUENCE [LARGE SCALE GENOMIC DNA]</scope>
    <source>
        <strain evidence="1 2">ATCC 33027</strain>
    </source>
</reference>
<sequence>MTRTTVETEIIAKAIHLACRAPSLHNSQPWRWVLGHAAVDLFADHERVVRSADRSGREAIISCGAALDHLRMAMAAAGWRTNVDPFPNPSERDHLASVDFTPAHYVTSAERDRADAILSRRTDRLPLQAPSQWESFEPVLRRTLDHSKATLDVVADDARPSLAEASRLTESIRRYDENYRDELHWWTRRFSLYQGVPPSALVSERERARVGIGREFPTTQHGRRRSDIAADHAKVLVLSTHEDTRADALNCGEALSTVLVECTTAGLATCTLTHITEIAEGRAVIQNLTGSSAFPQVLIRVGTAPALDEAPSLTPRRPMSEVLQIRR</sequence>
<evidence type="ECO:0000313" key="2">
    <source>
        <dbReference type="Proteomes" id="UP000216063"/>
    </source>
</evidence>
<accession>A0A255D5B2</accession>
<dbReference type="PANTHER" id="PTHR23026">
    <property type="entry name" value="NADPH NITROREDUCTASE"/>
    <property type="match status" value="1"/>
</dbReference>
<dbReference type="Gene3D" id="3.40.109.10">
    <property type="entry name" value="NADH Oxidase"/>
    <property type="match status" value="2"/>
</dbReference>
<keyword evidence="2" id="KW-1185">Reference proteome</keyword>
<comment type="caution">
    <text evidence="1">The sequence shown here is derived from an EMBL/GenBank/DDBJ whole genome shotgun (WGS) entry which is preliminary data.</text>
</comment>
<dbReference type="GO" id="GO:0016491">
    <property type="term" value="F:oxidoreductase activity"/>
    <property type="evidence" value="ECO:0007669"/>
    <property type="project" value="InterPro"/>
</dbReference>
<dbReference type="EMBL" id="NOZR01000042">
    <property type="protein sequence ID" value="OYN74489.1"/>
    <property type="molecule type" value="Genomic_DNA"/>
</dbReference>
<gene>
    <name evidence="1" type="ORF">CG716_28490</name>
</gene>
<dbReference type="PANTHER" id="PTHR23026:SF123">
    <property type="entry name" value="NAD(P)H NITROREDUCTASE RV3131-RELATED"/>
    <property type="match status" value="1"/>
</dbReference>
<name>A0A255D5B2_9MYCO</name>
<organism evidence="1 2">
    <name type="scientific">Mycolicibacterium sphagni</name>
    <dbReference type="NCBI Taxonomy" id="1786"/>
    <lineage>
        <taxon>Bacteria</taxon>
        <taxon>Bacillati</taxon>
        <taxon>Actinomycetota</taxon>
        <taxon>Actinomycetes</taxon>
        <taxon>Mycobacteriales</taxon>
        <taxon>Mycobacteriaceae</taxon>
        <taxon>Mycolicibacterium</taxon>
    </lineage>
</organism>
<dbReference type="OrthoDB" id="8156917at2"/>
<dbReference type="AlphaFoldDB" id="A0A255D5B2"/>
<dbReference type="InterPro" id="IPR000415">
    <property type="entry name" value="Nitroreductase-like"/>
</dbReference>
<protein>
    <submittedName>
        <fullName evidence="1">NAD(P)H nitroreductase</fullName>
    </submittedName>
</protein>
<dbReference type="InterPro" id="IPR050627">
    <property type="entry name" value="Nitroreductase/BluB"/>
</dbReference>